<proteinExistence type="predicted"/>
<dbReference type="Gene3D" id="1.20.1250.20">
    <property type="entry name" value="MFS general substrate transporter like domains"/>
    <property type="match status" value="1"/>
</dbReference>
<accession>M0QFS8</accession>
<evidence type="ECO:0000256" key="7">
    <source>
        <dbReference type="SAM" id="Phobius"/>
    </source>
</evidence>
<keyword evidence="4 7" id="KW-0812">Transmembrane</keyword>
<evidence type="ECO:0000256" key="1">
    <source>
        <dbReference type="ARBA" id="ARBA00004651"/>
    </source>
</evidence>
<keyword evidence="10" id="KW-1185">Reference proteome</keyword>
<feature type="transmembrane region" description="Helical" evidence="7">
    <location>
        <begin position="346"/>
        <end position="365"/>
    </location>
</feature>
<dbReference type="RefSeq" id="WP_007618551.1">
    <property type="nucleotide sequence ID" value="NZ_BANX01000007.1"/>
</dbReference>
<dbReference type="Pfam" id="PF07690">
    <property type="entry name" value="MFS_1"/>
    <property type="match status" value="1"/>
</dbReference>
<keyword evidence="3" id="KW-1003">Cell membrane</keyword>
<evidence type="ECO:0000256" key="4">
    <source>
        <dbReference type="ARBA" id="ARBA00022692"/>
    </source>
</evidence>
<name>M0QFS8_9ACTN</name>
<dbReference type="STRING" id="1223545.GS4_07_01570"/>
<dbReference type="PANTHER" id="PTHR23517:SF13">
    <property type="entry name" value="MAJOR FACILITATOR SUPERFAMILY MFS_1"/>
    <property type="match status" value="1"/>
</dbReference>
<feature type="transmembrane region" description="Helical" evidence="7">
    <location>
        <begin position="285"/>
        <end position="301"/>
    </location>
</feature>
<organism evidence="9 10">
    <name type="scientific">Gordonia soli NBRC 108243</name>
    <dbReference type="NCBI Taxonomy" id="1223545"/>
    <lineage>
        <taxon>Bacteria</taxon>
        <taxon>Bacillati</taxon>
        <taxon>Actinomycetota</taxon>
        <taxon>Actinomycetes</taxon>
        <taxon>Mycobacteriales</taxon>
        <taxon>Gordoniaceae</taxon>
        <taxon>Gordonia</taxon>
    </lineage>
</organism>
<dbReference type="InterPro" id="IPR020846">
    <property type="entry name" value="MFS_dom"/>
</dbReference>
<gene>
    <name evidence="9" type="ORF">GS4_07_01570</name>
</gene>
<dbReference type="GO" id="GO:0022857">
    <property type="term" value="F:transmembrane transporter activity"/>
    <property type="evidence" value="ECO:0007669"/>
    <property type="project" value="InterPro"/>
</dbReference>
<dbReference type="Proteomes" id="UP000011666">
    <property type="component" value="Unassembled WGS sequence"/>
</dbReference>
<feature type="transmembrane region" description="Helical" evidence="7">
    <location>
        <begin position="371"/>
        <end position="391"/>
    </location>
</feature>
<feature type="transmembrane region" description="Helical" evidence="7">
    <location>
        <begin position="137"/>
        <end position="160"/>
    </location>
</feature>
<dbReference type="AlphaFoldDB" id="M0QFS8"/>
<comment type="subcellular location">
    <subcellularLocation>
        <location evidence="1">Cell membrane</location>
        <topology evidence="1">Multi-pass membrane protein</topology>
    </subcellularLocation>
</comment>
<keyword evidence="5 7" id="KW-1133">Transmembrane helix</keyword>
<feature type="transmembrane region" description="Helical" evidence="7">
    <location>
        <begin position="79"/>
        <end position="98"/>
    </location>
</feature>
<keyword evidence="2" id="KW-0813">Transport</keyword>
<dbReference type="InterPro" id="IPR011701">
    <property type="entry name" value="MFS"/>
</dbReference>
<dbReference type="PROSITE" id="PS50850">
    <property type="entry name" value="MFS"/>
    <property type="match status" value="1"/>
</dbReference>
<dbReference type="EMBL" id="BANX01000007">
    <property type="protein sequence ID" value="GAC67408.1"/>
    <property type="molecule type" value="Genomic_DNA"/>
</dbReference>
<evidence type="ECO:0000256" key="2">
    <source>
        <dbReference type="ARBA" id="ARBA00022448"/>
    </source>
</evidence>
<comment type="caution">
    <text evidence="9">The sequence shown here is derived from an EMBL/GenBank/DDBJ whole genome shotgun (WGS) entry which is preliminary data.</text>
</comment>
<dbReference type="InterPro" id="IPR005829">
    <property type="entry name" value="Sugar_transporter_CS"/>
</dbReference>
<dbReference type="SUPFAM" id="SSF103473">
    <property type="entry name" value="MFS general substrate transporter"/>
    <property type="match status" value="1"/>
</dbReference>
<dbReference type="InterPro" id="IPR036259">
    <property type="entry name" value="MFS_trans_sf"/>
</dbReference>
<dbReference type="GO" id="GO:0005886">
    <property type="term" value="C:plasma membrane"/>
    <property type="evidence" value="ECO:0007669"/>
    <property type="project" value="UniProtKB-SubCell"/>
</dbReference>
<dbReference type="InterPro" id="IPR050171">
    <property type="entry name" value="MFS_Transporters"/>
</dbReference>
<dbReference type="PANTHER" id="PTHR23517">
    <property type="entry name" value="RESISTANCE PROTEIN MDTM, PUTATIVE-RELATED-RELATED"/>
    <property type="match status" value="1"/>
</dbReference>
<keyword evidence="6 7" id="KW-0472">Membrane</keyword>
<evidence type="ECO:0000259" key="8">
    <source>
        <dbReference type="PROSITE" id="PS50850"/>
    </source>
</evidence>
<evidence type="ECO:0000256" key="3">
    <source>
        <dbReference type="ARBA" id="ARBA00022475"/>
    </source>
</evidence>
<evidence type="ECO:0000256" key="6">
    <source>
        <dbReference type="ARBA" id="ARBA00023136"/>
    </source>
</evidence>
<feature type="transmembrane region" description="Helical" evidence="7">
    <location>
        <begin position="166"/>
        <end position="187"/>
    </location>
</feature>
<protein>
    <submittedName>
        <fullName evidence="9">Putative drug resistance transporter</fullName>
    </submittedName>
</protein>
<sequence length="399" mass="40366">MTTRTTASRQTDIRLVTILAVLFCCGWSANHFAAVLPVLADAEGLSRAVLNGAFGIYAIGLLPSLLIGGNLSDRLGRRVIVLTGATAAGLGNIAMAGWHDEVGIFVGRLVVGLGVGLAVSAGTAWTADVGGKRGAVLAGAILTSGFAIGPLASALIAQGFGTDAAAIPFAVAGALTLVSVAAGLRWASNVVADPTSPPDDGTEHPATGDRAIGDRGIGPALSWSIPMALWVFASVTVAIVTLAERLNDRYEGPLVPGIAAVVSLGSGVVIQIIARRLDWGPRSGVVGAALSAIGFALAAVGGAHPSLALFGVAAVTLGIAYGLCLRNGLVDVETRVSRESRGTVTGIFYVFTYVGFGLPVLLTTIEPWAGIVPPMLVLAGIAAAAATLRMVQISRRPTP</sequence>
<feature type="domain" description="Major facilitator superfamily (MFS) profile" evidence="8">
    <location>
        <begin position="14"/>
        <end position="397"/>
    </location>
</feature>
<feature type="transmembrane region" description="Helical" evidence="7">
    <location>
        <begin position="49"/>
        <end position="67"/>
    </location>
</feature>
<reference evidence="9 10" key="1">
    <citation type="submission" date="2013-01" db="EMBL/GenBank/DDBJ databases">
        <title>Whole genome shotgun sequence of Gordonia soli NBRC 108243.</title>
        <authorList>
            <person name="Isaki-Nakamura S."/>
            <person name="Hosoyama A."/>
            <person name="Tsuchikane K."/>
            <person name="Ando Y."/>
            <person name="Baba S."/>
            <person name="Ohji S."/>
            <person name="Hamada M."/>
            <person name="Tamura T."/>
            <person name="Yamazoe A."/>
            <person name="Yamazaki S."/>
            <person name="Fujita N."/>
        </authorList>
    </citation>
    <scope>NUCLEOTIDE SEQUENCE [LARGE SCALE GENOMIC DNA]</scope>
    <source>
        <strain evidence="9 10">NBRC 108243</strain>
    </source>
</reference>
<evidence type="ECO:0000256" key="5">
    <source>
        <dbReference type="ARBA" id="ARBA00022989"/>
    </source>
</evidence>
<evidence type="ECO:0000313" key="9">
    <source>
        <dbReference type="EMBL" id="GAC67408.1"/>
    </source>
</evidence>
<feature type="transmembrane region" description="Helical" evidence="7">
    <location>
        <begin position="307"/>
        <end position="325"/>
    </location>
</feature>
<feature type="transmembrane region" description="Helical" evidence="7">
    <location>
        <begin position="220"/>
        <end position="242"/>
    </location>
</feature>
<feature type="transmembrane region" description="Helical" evidence="7">
    <location>
        <begin position="254"/>
        <end position="273"/>
    </location>
</feature>
<feature type="transmembrane region" description="Helical" evidence="7">
    <location>
        <begin position="104"/>
        <end position="125"/>
    </location>
</feature>
<dbReference type="eggNOG" id="COG0477">
    <property type="taxonomic scope" value="Bacteria"/>
</dbReference>
<evidence type="ECO:0000313" key="10">
    <source>
        <dbReference type="Proteomes" id="UP000011666"/>
    </source>
</evidence>
<dbReference type="PROSITE" id="PS00216">
    <property type="entry name" value="SUGAR_TRANSPORT_1"/>
    <property type="match status" value="1"/>
</dbReference>